<organism evidence="2 3">
    <name type="scientific">Mycobacterium intermedium</name>
    <dbReference type="NCBI Taxonomy" id="28445"/>
    <lineage>
        <taxon>Bacteria</taxon>
        <taxon>Bacillati</taxon>
        <taxon>Actinomycetota</taxon>
        <taxon>Actinomycetes</taxon>
        <taxon>Mycobacteriales</taxon>
        <taxon>Mycobacteriaceae</taxon>
        <taxon>Mycobacterium</taxon>
        <taxon>Mycobacterium simiae complex</taxon>
    </lineage>
</organism>
<dbReference type="STRING" id="28445.BHQ20_10645"/>
<feature type="transmembrane region" description="Helical" evidence="1">
    <location>
        <begin position="46"/>
        <end position="64"/>
    </location>
</feature>
<evidence type="ECO:0000313" key="2">
    <source>
        <dbReference type="EMBL" id="ORB09759.1"/>
    </source>
</evidence>
<dbReference type="AlphaFoldDB" id="A0A1E3SFE4"/>
<accession>A0A1E3SFE4</accession>
<evidence type="ECO:0000313" key="3">
    <source>
        <dbReference type="Proteomes" id="UP000192739"/>
    </source>
</evidence>
<keyword evidence="3" id="KW-1185">Reference proteome</keyword>
<feature type="transmembrane region" description="Helical" evidence="1">
    <location>
        <begin position="21"/>
        <end position="40"/>
    </location>
</feature>
<dbReference type="Proteomes" id="UP000192739">
    <property type="component" value="Unassembled WGS sequence"/>
</dbReference>
<dbReference type="OrthoDB" id="4578833at2"/>
<dbReference type="EMBL" id="MVHT01000007">
    <property type="protein sequence ID" value="ORB09759.1"/>
    <property type="molecule type" value="Genomic_DNA"/>
</dbReference>
<sequence>MAKEIDRVRATSALEVVKQHPLLVLFALSPVFAGLGLIWAFAGSGWAIVTLLVLLVAGGALVVLKR</sequence>
<reference evidence="2 3" key="1">
    <citation type="submission" date="2017-02" db="EMBL/GenBank/DDBJ databases">
        <title>The new phylogeny of genus Mycobacterium.</title>
        <authorList>
            <person name="Tortoli E."/>
            <person name="Trovato A."/>
            <person name="Cirillo D.M."/>
        </authorList>
    </citation>
    <scope>NUCLEOTIDE SEQUENCE [LARGE SCALE GENOMIC DNA]</scope>
    <source>
        <strain evidence="2 3">DSM 44049</strain>
    </source>
</reference>
<dbReference type="RefSeq" id="WP_069419096.1">
    <property type="nucleotide sequence ID" value="NZ_CBCRZH010000005.1"/>
</dbReference>
<name>A0A1E3SFE4_MYCIE</name>
<keyword evidence="1" id="KW-0472">Membrane</keyword>
<keyword evidence="1" id="KW-0812">Transmembrane</keyword>
<protein>
    <submittedName>
        <fullName evidence="2">Uncharacterized protein</fullName>
    </submittedName>
</protein>
<proteinExistence type="predicted"/>
<gene>
    <name evidence="2" type="ORF">BST27_04095</name>
</gene>
<evidence type="ECO:0000256" key="1">
    <source>
        <dbReference type="SAM" id="Phobius"/>
    </source>
</evidence>
<comment type="caution">
    <text evidence="2">The sequence shown here is derived from an EMBL/GenBank/DDBJ whole genome shotgun (WGS) entry which is preliminary data.</text>
</comment>
<keyword evidence="1" id="KW-1133">Transmembrane helix</keyword>